<organism evidence="1">
    <name type="scientific">marine sediment metagenome</name>
    <dbReference type="NCBI Taxonomy" id="412755"/>
    <lineage>
        <taxon>unclassified sequences</taxon>
        <taxon>metagenomes</taxon>
        <taxon>ecological metagenomes</taxon>
    </lineage>
</organism>
<dbReference type="EMBL" id="LAZR01040883">
    <property type="protein sequence ID" value="KKL13367.1"/>
    <property type="molecule type" value="Genomic_DNA"/>
</dbReference>
<proteinExistence type="predicted"/>
<comment type="caution">
    <text evidence="1">The sequence shown here is derived from an EMBL/GenBank/DDBJ whole genome shotgun (WGS) entry which is preliminary data.</text>
</comment>
<name>A0A0F9BHR4_9ZZZZ</name>
<accession>A0A0F9BHR4</accession>
<sequence>MSRVKAGQLGEIKLPHNFAESLAMSHSYSDLPIWLEIYRQAFPEMSVCVDHRQDGDHQRAGIDRSITLENSKQILIDEKVRGRNKKTGLVYEDIALEYWSDVDRKVPGWVCKPLLADYICYAIAPLGKAYLLPVPQLQSAFSSHQAEWLRNYRIIDADNKFNGRTWKTRSVCIEPPVLFKAIGECLRVRFVAMELEDENPNRS</sequence>
<protein>
    <submittedName>
        <fullName evidence="1">Uncharacterized protein</fullName>
    </submittedName>
</protein>
<dbReference type="AlphaFoldDB" id="A0A0F9BHR4"/>
<reference evidence="1" key="1">
    <citation type="journal article" date="2015" name="Nature">
        <title>Complex archaea that bridge the gap between prokaryotes and eukaryotes.</title>
        <authorList>
            <person name="Spang A."/>
            <person name="Saw J.H."/>
            <person name="Jorgensen S.L."/>
            <person name="Zaremba-Niedzwiedzka K."/>
            <person name="Martijn J."/>
            <person name="Lind A.E."/>
            <person name="van Eijk R."/>
            <person name="Schleper C."/>
            <person name="Guy L."/>
            <person name="Ettema T.J."/>
        </authorList>
    </citation>
    <scope>NUCLEOTIDE SEQUENCE</scope>
</reference>
<gene>
    <name evidence="1" type="ORF">LCGC14_2526470</name>
</gene>
<evidence type="ECO:0000313" key="1">
    <source>
        <dbReference type="EMBL" id="KKL13367.1"/>
    </source>
</evidence>